<dbReference type="InterPro" id="IPR012666">
    <property type="entry name" value="CbtA_put"/>
</dbReference>
<proteinExistence type="predicted"/>
<keyword evidence="1" id="KW-0812">Transmembrane</keyword>
<feature type="transmembrane region" description="Helical" evidence="1">
    <location>
        <begin position="170"/>
        <end position="187"/>
    </location>
</feature>
<evidence type="ECO:0000256" key="1">
    <source>
        <dbReference type="SAM" id="Phobius"/>
    </source>
</evidence>
<dbReference type="NCBIfam" id="TIGR02458">
    <property type="entry name" value="CbtA"/>
    <property type="match status" value="1"/>
</dbReference>
<evidence type="ECO:0008006" key="3">
    <source>
        <dbReference type="Google" id="ProtNLM"/>
    </source>
</evidence>
<feature type="transmembrane region" description="Helical" evidence="1">
    <location>
        <begin position="111"/>
        <end position="134"/>
    </location>
</feature>
<protein>
    <recommendedName>
        <fullName evidence="3">Cobalt transporter subunit CbtA</fullName>
    </recommendedName>
</protein>
<gene>
    <name evidence="2" type="ORF">METZ01_LOCUS148496</name>
</gene>
<feature type="transmembrane region" description="Helical" evidence="1">
    <location>
        <begin position="72"/>
        <end position="99"/>
    </location>
</feature>
<keyword evidence="1" id="KW-1133">Transmembrane helix</keyword>
<organism evidence="2">
    <name type="scientific">marine metagenome</name>
    <dbReference type="NCBI Taxonomy" id="408172"/>
    <lineage>
        <taxon>unclassified sequences</taxon>
        <taxon>metagenomes</taxon>
        <taxon>ecological metagenomes</taxon>
    </lineage>
</organism>
<name>A0A382A3B7_9ZZZZ</name>
<dbReference type="Pfam" id="PF09490">
    <property type="entry name" value="CbtA"/>
    <property type="match status" value="1"/>
</dbReference>
<evidence type="ECO:0000313" key="2">
    <source>
        <dbReference type="EMBL" id="SVA95642.1"/>
    </source>
</evidence>
<reference evidence="2" key="1">
    <citation type="submission" date="2018-05" db="EMBL/GenBank/DDBJ databases">
        <authorList>
            <person name="Lanie J.A."/>
            <person name="Ng W.-L."/>
            <person name="Kazmierczak K.M."/>
            <person name="Andrzejewski T.M."/>
            <person name="Davidsen T.M."/>
            <person name="Wayne K.J."/>
            <person name="Tettelin H."/>
            <person name="Glass J.I."/>
            <person name="Rusch D."/>
            <person name="Podicherti R."/>
            <person name="Tsui H.-C.T."/>
            <person name="Winkler M.E."/>
        </authorList>
    </citation>
    <scope>NUCLEOTIDE SEQUENCE</scope>
</reference>
<keyword evidence="1" id="KW-0472">Membrane</keyword>
<feature type="transmembrane region" description="Helical" evidence="1">
    <location>
        <begin position="146"/>
        <end position="163"/>
    </location>
</feature>
<dbReference type="EMBL" id="UINC01023619">
    <property type="protein sequence ID" value="SVA95642.1"/>
    <property type="molecule type" value="Genomic_DNA"/>
</dbReference>
<sequence length="243" mass="25699">MLFRRIVVIALFSGLAGGLALSLAQRWQVIPIIAAAEHLESEKVEVAGSEASEHDHDHDHAEWGPEDGFERILFTVLSNVLTAIGYALLLVALGAAASIKFGRAQLNPMSGLVWGLGGFIAFFAAPSLGILPQLPGVAGAALESRQFWWVATVLCTGAGLFLAHTLKSHWRWAAAAVLICVPHLFGAPQPDDLYAGHTAEVAAQLSALSGAFLVATGLSSLIMWIVIGACTGFGIRRFPPTQI</sequence>
<accession>A0A382A3B7</accession>
<feature type="transmembrane region" description="Helical" evidence="1">
    <location>
        <begin position="207"/>
        <end position="235"/>
    </location>
</feature>
<dbReference type="AlphaFoldDB" id="A0A382A3B7"/>